<gene>
    <name evidence="1" type="ORF">SteCoe_29318</name>
</gene>
<evidence type="ECO:0000313" key="1">
    <source>
        <dbReference type="EMBL" id="OMJ72270.1"/>
    </source>
</evidence>
<organism evidence="1 2">
    <name type="scientific">Stentor coeruleus</name>
    <dbReference type="NCBI Taxonomy" id="5963"/>
    <lineage>
        <taxon>Eukaryota</taxon>
        <taxon>Sar</taxon>
        <taxon>Alveolata</taxon>
        <taxon>Ciliophora</taxon>
        <taxon>Postciliodesmatophora</taxon>
        <taxon>Heterotrichea</taxon>
        <taxon>Heterotrichida</taxon>
        <taxon>Stentoridae</taxon>
        <taxon>Stentor</taxon>
    </lineage>
</organism>
<sequence length="144" mass="16813">MGLNLSTVCCTCCNTRLITEEDDFQGIRYEIRQKYKNKDSLSFQDCLHRINSEESLLHFLDKPQIDYLTCDNKELQCSAILNVNEIPKLPTPNRDNLDKVICKQRRSISLFSPSKKRNTHGNFSRLSECYGRDERITKFLMLNS</sequence>
<name>A0A1R2B6L8_9CILI</name>
<dbReference type="EMBL" id="MPUH01000915">
    <property type="protein sequence ID" value="OMJ72270.1"/>
    <property type="molecule type" value="Genomic_DNA"/>
</dbReference>
<evidence type="ECO:0000313" key="2">
    <source>
        <dbReference type="Proteomes" id="UP000187209"/>
    </source>
</evidence>
<protein>
    <submittedName>
        <fullName evidence="1">Uncharacterized protein</fullName>
    </submittedName>
</protein>
<dbReference type="Proteomes" id="UP000187209">
    <property type="component" value="Unassembled WGS sequence"/>
</dbReference>
<accession>A0A1R2B6L8</accession>
<comment type="caution">
    <text evidence="1">The sequence shown here is derived from an EMBL/GenBank/DDBJ whole genome shotgun (WGS) entry which is preliminary data.</text>
</comment>
<dbReference type="AlphaFoldDB" id="A0A1R2B6L8"/>
<keyword evidence="2" id="KW-1185">Reference proteome</keyword>
<proteinExistence type="predicted"/>
<reference evidence="1 2" key="1">
    <citation type="submission" date="2016-11" db="EMBL/GenBank/DDBJ databases">
        <title>The macronuclear genome of Stentor coeruleus: a giant cell with tiny introns.</title>
        <authorList>
            <person name="Slabodnick M."/>
            <person name="Ruby J.G."/>
            <person name="Reiff S.B."/>
            <person name="Swart E.C."/>
            <person name="Gosai S."/>
            <person name="Prabakaran S."/>
            <person name="Witkowska E."/>
            <person name="Larue G.E."/>
            <person name="Fisher S."/>
            <person name="Freeman R.M."/>
            <person name="Gunawardena J."/>
            <person name="Chu W."/>
            <person name="Stover N.A."/>
            <person name="Gregory B.D."/>
            <person name="Nowacki M."/>
            <person name="Derisi J."/>
            <person name="Roy S.W."/>
            <person name="Marshall W.F."/>
            <person name="Sood P."/>
        </authorList>
    </citation>
    <scope>NUCLEOTIDE SEQUENCE [LARGE SCALE GENOMIC DNA]</scope>
    <source>
        <strain evidence="1">WM001</strain>
    </source>
</reference>